<dbReference type="InterPro" id="IPR005543">
    <property type="entry name" value="PASTA_dom"/>
</dbReference>
<dbReference type="Gene3D" id="3.30.10.20">
    <property type="match status" value="2"/>
</dbReference>
<evidence type="ECO:0000313" key="4">
    <source>
        <dbReference type="EMBL" id="SBT63448.1"/>
    </source>
</evidence>
<keyword evidence="2" id="KW-0472">Membrane</keyword>
<feature type="region of interest" description="Disordered" evidence="1">
    <location>
        <begin position="1"/>
        <end position="26"/>
    </location>
</feature>
<feature type="domain" description="PASTA" evidence="3">
    <location>
        <begin position="96"/>
        <end position="159"/>
    </location>
</feature>
<keyword evidence="2" id="KW-0812">Transmembrane</keyword>
<feature type="transmembrane region" description="Helical" evidence="2">
    <location>
        <begin position="27"/>
        <end position="50"/>
    </location>
</feature>
<dbReference type="STRING" id="946078.GA0070622_0400"/>
<evidence type="ECO:0000256" key="1">
    <source>
        <dbReference type="SAM" id="MobiDB-lite"/>
    </source>
</evidence>
<dbReference type="OrthoDB" id="3363460at2"/>
<dbReference type="Proteomes" id="UP000199558">
    <property type="component" value="Unassembled WGS sequence"/>
</dbReference>
<protein>
    <submittedName>
        <fullName evidence="4">PASTA domain-containing protein</fullName>
    </submittedName>
</protein>
<accession>A0A1A9B2V0</accession>
<keyword evidence="2" id="KW-1133">Transmembrane helix</keyword>
<dbReference type="AlphaFoldDB" id="A0A1A9B2V0"/>
<feature type="region of interest" description="Disordered" evidence="1">
    <location>
        <begin position="48"/>
        <end position="103"/>
    </location>
</feature>
<dbReference type="PROSITE" id="PS51178">
    <property type="entry name" value="PASTA"/>
    <property type="match status" value="1"/>
</dbReference>
<name>A0A1A9B2V0_9ACTN</name>
<dbReference type="Pfam" id="PF03793">
    <property type="entry name" value="PASTA"/>
    <property type="match status" value="2"/>
</dbReference>
<dbReference type="CDD" id="cd06577">
    <property type="entry name" value="PASTA_pknB"/>
    <property type="match status" value="2"/>
</dbReference>
<keyword evidence="5" id="KW-1185">Reference proteome</keyword>
<proteinExistence type="predicted"/>
<dbReference type="SMART" id="SM00740">
    <property type="entry name" value="PASTA"/>
    <property type="match status" value="2"/>
</dbReference>
<sequence>MNEAGDAMTDDRQPVRDDGTGPGRTRLFLGGALAAVLLAVIGASGGWVLAGEPDRPAASSGVAPSGGAGTSGPPATPSAPSTRPADDRPSGPRSRTPSGLTVPDLVGADFARARQELRDRRLGWRLVFGAGSGRAVERTSPGPGEPVKRGVTVTVWVAGPAPAVTVPDVGALSCADAADDLVEAGLYPRYRSGRQGPVTGQEPAAGSAARWNDQIALTCGDAPTASPSPTP</sequence>
<reference evidence="5" key="1">
    <citation type="submission" date="2016-06" db="EMBL/GenBank/DDBJ databases">
        <authorList>
            <person name="Varghese N."/>
            <person name="Submissions Spin"/>
        </authorList>
    </citation>
    <scope>NUCLEOTIDE SEQUENCE [LARGE SCALE GENOMIC DNA]</scope>
    <source>
        <strain evidence="5">DSM 45794</strain>
    </source>
</reference>
<evidence type="ECO:0000313" key="5">
    <source>
        <dbReference type="Proteomes" id="UP000199558"/>
    </source>
</evidence>
<organism evidence="4 5">
    <name type="scientific">Micromonospora sediminicola</name>
    <dbReference type="NCBI Taxonomy" id="946078"/>
    <lineage>
        <taxon>Bacteria</taxon>
        <taxon>Bacillati</taxon>
        <taxon>Actinomycetota</taxon>
        <taxon>Actinomycetes</taxon>
        <taxon>Micromonosporales</taxon>
        <taxon>Micromonosporaceae</taxon>
        <taxon>Micromonospora</taxon>
    </lineage>
</organism>
<evidence type="ECO:0000259" key="3">
    <source>
        <dbReference type="PROSITE" id="PS51178"/>
    </source>
</evidence>
<evidence type="ECO:0000256" key="2">
    <source>
        <dbReference type="SAM" id="Phobius"/>
    </source>
</evidence>
<gene>
    <name evidence="4" type="ORF">GA0070622_0400</name>
</gene>
<feature type="compositionally biased region" description="Basic and acidic residues" evidence="1">
    <location>
        <begin position="9"/>
        <end position="19"/>
    </location>
</feature>
<dbReference type="EMBL" id="FLRH01000003">
    <property type="protein sequence ID" value="SBT63448.1"/>
    <property type="molecule type" value="Genomic_DNA"/>
</dbReference>